<name>E5Y5L6_BILW3</name>
<dbReference type="InterPro" id="IPR035903">
    <property type="entry name" value="HesB-like_dom_sf"/>
</dbReference>
<organism evidence="1 2">
    <name type="scientific">Bilophila wadsworthia (strain 3_1_6)</name>
    <dbReference type="NCBI Taxonomy" id="563192"/>
    <lineage>
        <taxon>Bacteria</taxon>
        <taxon>Pseudomonadati</taxon>
        <taxon>Thermodesulfobacteriota</taxon>
        <taxon>Desulfovibrionia</taxon>
        <taxon>Desulfovibrionales</taxon>
        <taxon>Desulfovibrionaceae</taxon>
        <taxon>Bilophila</taxon>
    </lineage>
</organism>
<dbReference type="SUPFAM" id="SSF89360">
    <property type="entry name" value="HesB-like domain"/>
    <property type="match status" value="1"/>
</dbReference>
<dbReference type="eggNOG" id="COG0316">
    <property type="taxonomic scope" value="Bacteria"/>
</dbReference>
<accession>E5Y5L6</accession>
<dbReference type="GeneID" id="78086601"/>
<dbReference type="Proteomes" id="UP000006034">
    <property type="component" value="Unassembled WGS sequence"/>
</dbReference>
<evidence type="ECO:0000313" key="2">
    <source>
        <dbReference type="Proteomes" id="UP000006034"/>
    </source>
</evidence>
<evidence type="ECO:0008006" key="3">
    <source>
        <dbReference type="Google" id="ProtNLM"/>
    </source>
</evidence>
<reference evidence="1 2" key="1">
    <citation type="submission" date="2010-10" db="EMBL/GenBank/DDBJ databases">
        <authorList>
            <consortium name="The Broad Institute Genome Sequencing Platform"/>
            <person name="Ward D."/>
            <person name="Earl A."/>
            <person name="Feldgarden M."/>
            <person name="Young S.K."/>
            <person name="Gargeya S."/>
            <person name="Zeng Q."/>
            <person name="Alvarado L."/>
            <person name="Berlin A."/>
            <person name="Bochicchio J."/>
            <person name="Chapman S.B."/>
            <person name="Chen Z."/>
            <person name="Freedman E."/>
            <person name="Gellesch M."/>
            <person name="Goldberg J."/>
            <person name="Griggs A."/>
            <person name="Gujja S."/>
            <person name="Heilman E."/>
            <person name="Heiman D."/>
            <person name="Howarth C."/>
            <person name="Mehta T."/>
            <person name="Neiman D."/>
            <person name="Pearson M."/>
            <person name="Roberts A."/>
            <person name="Saif S."/>
            <person name="Shea T."/>
            <person name="Shenoy N."/>
            <person name="Sisk P."/>
            <person name="Stolte C."/>
            <person name="Sykes S."/>
            <person name="White J."/>
            <person name="Yandava C."/>
            <person name="Allen-Vercoe E."/>
            <person name="Sibley C."/>
            <person name="Ambrose C.E."/>
            <person name="Strauss J."/>
            <person name="Daigneault M."/>
            <person name="Haas B."/>
            <person name="Nusbaum C."/>
            <person name="Birren B."/>
        </authorList>
    </citation>
    <scope>NUCLEOTIDE SEQUENCE [LARGE SCALE GENOMIC DNA]</scope>
    <source>
        <strain evidence="1 2">3_1_6</strain>
    </source>
</reference>
<dbReference type="AlphaFoldDB" id="E5Y5L6"/>
<comment type="caution">
    <text evidence="1">The sequence shown here is derived from an EMBL/GenBank/DDBJ whole genome shotgun (WGS) entry which is preliminary data.</text>
</comment>
<dbReference type="EMBL" id="ADCP02000001">
    <property type="protein sequence ID" value="EFV44741.1"/>
    <property type="molecule type" value="Genomic_DNA"/>
</dbReference>
<reference evidence="1 2" key="2">
    <citation type="submission" date="2013-04" db="EMBL/GenBank/DDBJ databases">
        <title>The Genome Sequence of Bilophila wadsworthia 3_1_6.</title>
        <authorList>
            <consortium name="The Broad Institute Genomics Platform"/>
            <person name="Earl A."/>
            <person name="Ward D."/>
            <person name="Feldgarden M."/>
            <person name="Gevers D."/>
            <person name="Sibley C."/>
            <person name="Strauss J."/>
            <person name="Allen-Vercoe E."/>
            <person name="Walker B."/>
            <person name="Young S."/>
            <person name="Zeng Q."/>
            <person name="Gargeya S."/>
            <person name="Fitzgerald M."/>
            <person name="Haas B."/>
            <person name="Abouelleil A."/>
            <person name="Allen A.W."/>
            <person name="Alvarado L."/>
            <person name="Arachchi H.M."/>
            <person name="Berlin A.M."/>
            <person name="Chapman S.B."/>
            <person name="Gainer-Dewar J."/>
            <person name="Goldberg J."/>
            <person name="Griggs A."/>
            <person name="Gujja S."/>
            <person name="Hansen M."/>
            <person name="Howarth C."/>
            <person name="Imamovic A."/>
            <person name="Ireland A."/>
            <person name="Larimer J."/>
            <person name="McCowan C."/>
            <person name="Murphy C."/>
            <person name="Pearson M."/>
            <person name="Poon T.W."/>
            <person name="Priest M."/>
            <person name="Roberts A."/>
            <person name="Saif S."/>
            <person name="Shea T."/>
            <person name="Sisk P."/>
            <person name="Sykes S."/>
            <person name="Wortman J."/>
            <person name="Nusbaum C."/>
            <person name="Birren B."/>
        </authorList>
    </citation>
    <scope>NUCLEOTIDE SEQUENCE [LARGE SCALE GENOMIC DNA]</scope>
    <source>
        <strain evidence="1 2">3_1_6</strain>
    </source>
</reference>
<protein>
    <recommendedName>
        <fullName evidence="3">FeS cluster biogenesis domain-containing protein</fullName>
    </recommendedName>
</protein>
<dbReference type="STRING" id="563192.HMPREF0179_01479"/>
<evidence type="ECO:0000313" key="1">
    <source>
        <dbReference type="EMBL" id="EFV44741.1"/>
    </source>
</evidence>
<gene>
    <name evidence="1" type="ORF">HMPREF0179_01479</name>
</gene>
<keyword evidence="2" id="KW-1185">Reference proteome</keyword>
<dbReference type="RefSeq" id="WP_005026711.1">
    <property type="nucleotide sequence ID" value="NZ_KE150238.1"/>
</dbReference>
<dbReference type="HOGENOM" id="CLU_2285994_0_0_7"/>
<sequence>MITLSEAVLDELKRLRGRTERTFRIEPGCSCCHSPTLELILDEPEDDDVTTEVSGFTFCIRKRMLDQLGNVRIEADHAEGYRIFSERSLSSFVKNGRLCAS</sequence>
<proteinExistence type="predicted"/>